<dbReference type="AlphaFoldDB" id="A0A7V4XTV2"/>
<accession>A0A7V4XTV2</accession>
<organism evidence="1">
    <name type="scientific">Acidobacterium capsulatum</name>
    <dbReference type="NCBI Taxonomy" id="33075"/>
    <lineage>
        <taxon>Bacteria</taxon>
        <taxon>Pseudomonadati</taxon>
        <taxon>Acidobacteriota</taxon>
        <taxon>Terriglobia</taxon>
        <taxon>Terriglobales</taxon>
        <taxon>Acidobacteriaceae</taxon>
        <taxon>Acidobacterium</taxon>
    </lineage>
</organism>
<reference evidence="1" key="1">
    <citation type="journal article" date="2020" name="mSystems">
        <title>Genome- and Community-Level Interaction Insights into Carbon Utilization and Element Cycling Functions of Hydrothermarchaeota in Hydrothermal Sediment.</title>
        <authorList>
            <person name="Zhou Z."/>
            <person name="Liu Y."/>
            <person name="Xu W."/>
            <person name="Pan J."/>
            <person name="Luo Z.H."/>
            <person name="Li M."/>
        </authorList>
    </citation>
    <scope>NUCLEOTIDE SEQUENCE [LARGE SCALE GENOMIC DNA]</scope>
    <source>
        <strain evidence="1">SpSt-855</strain>
    </source>
</reference>
<protein>
    <submittedName>
        <fullName evidence="1">Uncharacterized protein</fullName>
    </submittedName>
</protein>
<sequence length="62" mass="6356">MVIIMGTTGIPEGGVPTDRTQHIVDEGATADSALDSSEISLEIDATAEEGFEGGVPTDRTGH</sequence>
<evidence type="ECO:0000313" key="1">
    <source>
        <dbReference type="EMBL" id="HGY95044.1"/>
    </source>
</evidence>
<name>A0A7V4XTV2_9BACT</name>
<gene>
    <name evidence="1" type="ORF">ENW50_10255</name>
</gene>
<comment type="caution">
    <text evidence="1">The sequence shown here is derived from an EMBL/GenBank/DDBJ whole genome shotgun (WGS) entry which is preliminary data.</text>
</comment>
<proteinExistence type="predicted"/>
<dbReference type="EMBL" id="DTKL01000063">
    <property type="protein sequence ID" value="HGY95044.1"/>
    <property type="molecule type" value="Genomic_DNA"/>
</dbReference>